<comment type="similarity">
    <text evidence="1">Belongs to the UPF0065 (bug) family.</text>
</comment>
<protein>
    <submittedName>
        <fullName evidence="3">ABC transporter substrate-binding protein</fullName>
    </submittedName>
</protein>
<evidence type="ECO:0000256" key="2">
    <source>
        <dbReference type="SAM" id="SignalP"/>
    </source>
</evidence>
<evidence type="ECO:0000256" key="1">
    <source>
        <dbReference type="ARBA" id="ARBA00006987"/>
    </source>
</evidence>
<name>A0A4Q1HL77_9BURK</name>
<dbReference type="PANTHER" id="PTHR42928:SF5">
    <property type="entry name" value="BLR1237 PROTEIN"/>
    <property type="match status" value="1"/>
</dbReference>
<dbReference type="Pfam" id="PF03401">
    <property type="entry name" value="TctC"/>
    <property type="match status" value="1"/>
</dbReference>
<sequence length="332" mass="35621">MAISTISARLRQWSACAAILGAAAMGALPAPAQAWPDKPVTVIVPWPAGGPSDIAARPLSKYLSETLNQAFVIDNRAGASGNIGTGMVARAKPDGNTLLITASGPLVINQYLFKNMPFDARKDLMPITNLLRVPQVIVVNPSVPVNNLKELVDYIHDQKGNFSWASAGNGTTQHMTGELFKRTADLRMVHIPYKGSAPAITDLVGGHVAMLVDSTIAVVPMIKSGKAKAIAVTGKHRSPQLPDVPTVDESGYKGFESYAWYGLFAPANLPSDIAEKLNKTTLDFMKTPDFKRIMEETGSEFVGTDPATFASFIDEESSRWSKLAPSLNLTLD</sequence>
<dbReference type="SUPFAM" id="SSF53850">
    <property type="entry name" value="Periplasmic binding protein-like II"/>
    <property type="match status" value="1"/>
</dbReference>
<feature type="chain" id="PRO_5020262417" evidence="2">
    <location>
        <begin position="35"/>
        <end position="332"/>
    </location>
</feature>
<dbReference type="Gene3D" id="3.40.190.10">
    <property type="entry name" value="Periplasmic binding protein-like II"/>
    <property type="match status" value="1"/>
</dbReference>
<keyword evidence="2" id="KW-0732">Signal</keyword>
<dbReference type="Gene3D" id="3.40.190.150">
    <property type="entry name" value="Bordetella uptake gene, domain 1"/>
    <property type="match status" value="1"/>
</dbReference>
<dbReference type="PIRSF" id="PIRSF017082">
    <property type="entry name" value="YflP"/>
    <property type="match status" value="1"/>
</dbReference>
<dbReference type="InterPro" id="IPR005064">
    <property type="entry name" value="BUG"/>
</dbReference>
<proteinExistence type="inferred from homology"/>
<gene>
    <name evidence="3" type="ORF">C7R54_12055</name>
</gene>
<reference evidence="3 4" key="1">
    <citation type="journal article" date="2017" name="Int. J. Syst. Evol. Microbiol.">
        <title>Achromobacter aloeverae sp. nov., isolated from the root of Aloe vera (L.) Burm.f.</title>
        <authorList>
            <person name="Kuncharoen N."/>
            <person name="Muramatsu Y."/>
            <person name="Shibata C."/>
            <person name="Kamakura Y."/>
            <person name="Nakagawa Y."/>
            <person name="Tanasupawat S."/>
        </authorList>
    </citation>
    <scope>NUCLEOTIDE SEQUENCE [LARGE SCALE GENOMIC DNA]</scope>
    <source>
        <strain evidence="3 4">AVA-1</strain>
    </source>
</reference>
<comment type="caution">
    <text evidence="3">The sequence shown here is derived from an EMBL/GenBank/DDBJ whole genome shotgun (WGS) entry which is preliminary data.</text>
</comment>
<dbReference type="PANTHER" id="PTHR42928">
    <property type="entry name" value="TRICARBOXYLATE-BINDING PROTEIN"/>
    <property type="match status" value="1"/>
</dbReference>
<keyword evidence="4" id="KW-1185">Reference proteome</keyword>
<evidence type="ECO:0000313" key="4">
    <source>
        <dbReference type="Proteomes" id="UP000290849"/>
    </source>
</evidence>
<feature type="signal peptide" evidence="2">
    <location>
        <begin position="1"/>
        <end position="34"/>
    </location>
</feature>
<dbReference type="CDD" id="cd13578">
    <property type="entry name" value="PBP2_Bug27"/>
    <property type="match status" value="1"/>
</dbReference>
<dbReference type="OrthoDB" id="8678477at2"/>
<accession>A0A4Q1HL77</accession>
<dbReference type="Proteomes" id="UP000290849">
    <property type="component" value="Unassembled WGS sequence"/>
</dbReference>
<evidence type="ECO:0000313" key="3">
    <source>
        <dbReference type="EMBL" id="RXN90248.1"/>
    </source>
</evidence>
<dbReference type="AlphaFoldDB" id="A0A4Q1HL77"/>
<dbReference type="InterPro" id="IPR042100">
    <property type="entry name" value="Bug_dom1"/>
</dbReference>
<dbReference type="EMBL" id="PYAL01000003">
    <property type="protein sequence ID" value="RXN90248.1"/>
    <property type="molecule type" value="Genomic_DNA"/>
</dbReference>
<dbReference type="RefSeq" id="WP_129150684.1">
    <property type="nucleotide sequence ID" value="NZ_JBHSDO010000014.1"/>
</dbReference>
<organism evidence="3 4">
    <name type="scientific">Achromobacter aloeverae</name>
    <dbReference type="NCBI Taxonomy" id="1750518"/>
    <lineage>
        <taxon>Bacteria</taxon>
        <taxon>Pseudomonadati</taxon>
        <taxon>Pseudomonadota</taxon>
        <taxon>Betaproteobacteria</taxon>
        <taxon>Burkholderiales</taxon>
        <taxon>Alcaligenaceae</taxon>
        <taxon>Achromobacter</taxon>
    </lineage>
</organism>